<evidence type="ECO:0008006" key="2">
    <source>
        <dbReference type="Google" id="ProtNLM"/>
    </source>
</evidence>
<feature type="non-terminal residue" evidence="1">
    <location>
        <position position="138"/>
    </location>
</feature>
<dbReference type="AlphaFoldDB" id="A0A382W2X5"/>
<gene>
    <name evidence="1" type="ORF">METZ01_LOCUS406040</name>
</gene>
<accession>A0A382W2X5</accession>
<evidence type="ECO:0000313" key="1">
    <source>
        <dbReference type="EMBL" id="SVD53186.1"/>
    </source>
</evidence>
<dbReference type="EMBL" id="UINC01156647">
    <property type="protein sequence ID" value="SVD53186.1"/>
    <property type="molecule type" value="Genomic_DNA"/>
</dbReference>
<name>A0A382W2X5_9ZZZZ</name>
<protein>
    <recommendedName>
        <fullName evidence="2">F5/8 type C domain-containing protein</fullName>
    </recommendedName>
</protein>
<proteinExistence type="predicted"/>
<reference evidence="1" key="1">
    <citation type="submission" date="2018-05" db="EMBL/GenBank/DDBJ databases">
        <authorList>
            <person name="Lanie J.A."/>
            <person name="Ng W.-L."/>
            <person name="Kazmierczak K.M."/>
            <person name="Andrzejewski T.M."/>
            <person name="Davidsen T.M."/>
            <person name="Wayne K.J."/>
            <person name="Tettelin H."/>
            <person name="Glass J.I."/>
            <person name="Rusch D."/>
            <person name="Podicherti R."/>
            <person name="Tsui H.-C.T."/>
            <person name="Winkler M.E."/>
        </authorList>
    </citation>
    <scope>NUCLEOTIDE SEQUENCE</scope>
</reference>
<organism evidence="1">
    <name type="scientific">marine metagenome</name>
    <dbReference type="NCBI Taxonomy" id="408172"/>
    <lineage>
        <taxon>unclassified sequences</taxon>
        <taxon>metagenomes</taxon>
        <taxon>ecological metagenomes</taxon>
    </lineage>
</organism>
<sequence>MSRYICTIFTRLISISAVYVVSSGSPSFAGEVRFERKAHWDSWIFPRSAVTINDDGTVGLQRLGEDINAAVNAREFLHTVKSSRDPIPGGIRNVGSGAETIDNVIDGRADTWWQPAAVDIIDDWWFGVDLGRVVYANK</sequence>